<evidence type="ECO:0000256" key="3">
    <source>
        <dbReference type="ARBA" id="ARBA00022729"/>
    </source>
</evidence>
<dbReference type="EMBL" id="JABDHM010000681">
    <property type="protein sequence ID" value="KAF5213909.1"/>
    <property type="molecule type" value="Genomic_DNA"/>
</dbReference>
<dbReference type="CDD" id="cd02248">
    <property type="entry name" value="Peptidase_C1A"/>
    <property type="match status" value="1"/>
</dbReference>
<feature type="transmembrane region" description="Helical" evidence="10">
    <location>
        <begin position="40"/>
        <end position="61"/>
    </location>
</feature>
<keyword evidence="5" id="KW-0788">Thiol protease</keyword>
<dbReference type="SMART" id="SM00848">
    <property type="entry name" value="Inhibitor_I29"/>
    <property type="match status" value="1"/>
</dbReference>
<sequence length="500" mass="53394">MLLLSTSTPAHHHSLKVTLLKAHKEGNTPTQAVMSGWARALLLAAVLVVMACLVPAATASLHAEETLTSQFAEFKQKHGRVYESAAEEAFRLSVFRENLFLARLHAAANPHATFGVTPFSDLTREEFRSRYHNGAAHFAAAQERARVPVKVEVVGAPAAVDWRARGAVTAVKDQGQCGSCWAFSAIGNVECQWFLAGHPLTNLSEQMLVSCDKTDSGCSGGLMNNAFEWIVQENNGAVYTEESYPYASGEGISPPCTTSGHTVGATITGHVELPQDEAQIAAWLAVNGPVAVAVDASSWMTYTGGVMTSCVSEQLDHGVLLVGYNDSAAVPYWIIKNSWTTQWGEDGYIRIAKGSNQCLVKEEASSAVVGGPGPTPEPTTTTTTSAPGPSPSYFVQMSCTDAACIVGCENVTLPTGQCLLTTSGVSAIVTCGAETLTEEVFLTSTHCSGPSVRSSVPLNKCNRLLRGSVEFFCGSSSSGRLADLDRQRRHQPYHSRHRRL</sequence>
<dbReference type="GO" id="GO:0006508">
    <property type="term" value="P:proteolysis"/>
    <property type="evidence" value="ECO:0007669"/>
    <property type="project" value="UniProtKB-KW"/>
</dbReference>
<evidence type="ECO:0000256" key="4">
    <source>
        <dbReference type="ARBA" id="ARBA00022801"/>
    </source>
</evidence>
<dbReference type="VEuPathDB" id="TriTrypDB:BCY84_22440"/>
<evidence type="ECO:0000256" key="10">
    <source>
        <dbReference type="SAM" id="Phobius"/>
    </source>
</evidence>
<keyword evidence="10" id="KW-0812">Transmembrane</keyword>
<dbReference type="InterPro" id="IPR038765">
    <property type="entry name" value="Papain-like_cys_pep_sf"/>
</dbReference>
<evidence type="ECO:0000256" key="2">
    <source>
        <dbReference type="ARBA" id="ARBA00022670"/>
    </source>
</evidence>
<dbReference type="PRINTS" id="PR00705">
    <property type="entry name" value="PAPAIN"/>
</dbReference>
<keyword evidence="4" id="KW-0378">Hydrolase</keyword>
<keyword evidence="10" id="KW-1133">Transmembrane helix</keyword>
<organism evidence="13 14">
    <name type="scientific">Trypanosoma cruzi</name>
    <dbReference type="NCBI Taxonomy" id="5693"/>
    <lineage>
        <taxon>Eukaryota</taxon>
        <taxon>Discoba</taxon>
        <taxon>Euglenozoa</taxon>
        <taxon>Kinetoplastea</taxon>
        <taxon>Metakinetoplastina</taxon>
        <taxon>Trypanosomatida</taxon>
        <taxon>Trypanosomatidae</taxon>
        <taxon>Trypanosoma</taxon>
        <taxon>Schizotrypanum</taxon>
    </lineage>
</organism>
<dbReference type="PANTHER" id="PTHR12411">
    <property type="entry name" value="CYSTEINE PROTEASE FAMILY C1-RELATED"/>
    <property type="match status" value="1"/>
</dbReference>
<dbReference type="PROSITE" id="PS00139">
    <property type="entry name" value="THIOL_PROTEASE_CYS"/>
    <property type="match status" value="1"/>
</dbReference>
<dbReference type="VEuPathDB" id="TriTrypDB:ECC02_013537"/>
<keyword evidence="7" id="KW-1015">Disulfide bond</keyword>
<comment type="similarity">
    <text evidence="1">Belongs to the peptidase C1 family.</text>
</comment>
<protein>
    <recommendedName>
        <fullName evidence="15">Cysteine peptidase</fullName>
    </recommendedName>
</protein>
<dbReference type="InterPro" id="IPR039417">
    <property type="entry name" value="Peptidase_C1A_papain-like"/>
</dbReference>
<feature type="domain" description="Cathepsin propeptide inhibitor" evidence="12">
    <location>
        <begin position="71"/>
        <end position="127"/>
    </location>
</feature>
<dbReference type="Pfam" id="PF12131">
    <property type="entry name" value="DUF3586"/>
    <property type="match status" value="1"/>
</dbReference>
<evidence type="ECO:0000256" key="9">
    <source>
        <dbReference type="SAM" id="MobiDB-lite"/>
    </source>
</evidence>
<feature type="region of interest" description="Disordered" evidence="9">
    <location>
        <begin position="366"/>
        <end position="388"/>
    </location>
</feature>
<dbReference type="Gene3D" id="1.10.287.2250">
    <property type="match status" value="1"/>
</dbReference>
<keyword evidence="3" id="KW-0732">Signal</keyword>
<evidence type="ECO:0000259" key="11">
    <source>
        <dbReference type="SMART" id="SM00645"/>
    </source>
</evidence>
<dbReference type="Pfam" id="PF00112">
    <property type="entry name" value="Peptidase_C1"/>
    <property type="match status" value="1"/>
</dbReference>
<dbReference type="InterPro" id="IPR013128">
    <property type="entry name" value="Peptidase_C1A"/>
</dbReference>
<dbReference type="InterPro" id="IPR000668">
    <property type="entry name" value="Peptidase_C1A_C"/>
</dbReference>
<dbReference type="Pfam" id="PF08246">
    <property type="entry name" value="Inhibitor_I29"/>
    <property type="match status" value="1"/>
</dbReference>
<gene>
    <name evidence="13" type="ORF">ECC02_013537</name>
</gene>
<evidence type="ECO:0000313" key="13">
    <source>
        <dbReference type="EMBL" id="KAF5213909.1"/>
    </source>
</evidence>
<keyword evidence="10" id="KW-0472">Membrane</keyword>
<keyword evidence="6" id="KW-0865">Zymogen</keyword>
<dbReference type="GO" id="GO:0004197">
    <property type="term" value="F:cysteine-type endopeptidase activity"/>
    <property type="evidence" value="ECO:0007669"/>
    <property type="project" value="InterPro"/>
</dbReference>
<evidence type="ECO:0000259" key="12">
    <source>
        <dbReference type="SMART" id="SM00848"/>
    </source>
</evidence>
<dbReference type="InterPro" id="IPR025661">
    <property type="entry name" value="Pept_asp_AS"/>
</dbReference>
<feature type="compositionally biased region" description="Low complexity" evidence="9">
    <location>
        <begin position="378"/>
        <end position="387"/>
    </location>
</feature>
<dbReference type="Gene3D" id="3.90.70.10">
    <property type="entry name" value="Cysteine proteinases"/>
    <property type="match status" value="1"/>
</dbReference>
<dbReference type="InterPro" id="IPR013201">
    <property type="entry name" value="Prot_inhib_I29"/>
</dbReference>
<dbReference type="AlphaFoldDB" id="A0A7J6XH38"/>
<dbReference type="InterPro" id="IPR021981">
    <property type="entry name" value="DUF3586"/>
</dbReference>
<keyword evidence="2" id="KW-0645">Protease</keyword>
<dbReference type="PROSITE" id="PS00639">
    <property type="entry name" value="THIOL_PROTEASE_HIS"/>
    <property type="match status" value="1"/>
</dbReference>
<proteinExistence type="inferred from homology"/>
<comment type="caution">
    <text evidence="13">The sequence shown here is derived from an EMBL/GenBank/DDBJ whole genome shotgun (WGS) entry which is preliminary data.</text>
</comment>
<dbReference type="PROSITE" id="PS00640">
    <property type="entry name" value="THIOL_PROTEASE_ASN"/>
    <property type="match status" value="1"/>
</dbReference>
<dbReference type="FunFam" id="3.90.70.10:FF:000138">
    <property type="entry name" value="Cruzipain"/>
    <property type="match status" value="1"/>
</dbReference>
<accession>A0A7J6XH38</accession>
<evidence type="ECO:0000256" key="7">
    <source>
        <dbReference type="ARBA" id="ARBA00023157"/>
    </source>
</evidence>
<dbReference type="InterPro" id="IPR000169">
    <property type="entry name" value="Pept_cys_AS"/>
</dbReference>
<dbReference type="SUPFAM" id="SSF54001">
    <property type="entry name" value="Cysteine proteinases"/>
    <property type="match status" value="1"/>
</dbReference>
<evidence type="ECO:0000256" key="8">
    <source>
        <dbReference type="ARBA" id="ARBA00023180"/>
    </source>
</evidence>
<name>A0A7J6XH38_TRYCR</name>
<reference evidence="13 14" key="1">
    <citation type="journal article" date="2019" name="Genome Biol. Evol.">
        <title>Nanopore Sequencing Significantly Improves Genome Assembly of the Protozoan Parasite Trypanosoma cruzi.</title>
        <authorList>
            <person name="Diaz-Viraque F."/>
            <person name="Pita S."/>
            <person name="Greif G."/>
            <person name="de Souza R.C.M."/>
            <person name="Iraola G."/>
            <person name="Robello C."/>
        </authorList>
    </citation>
    <scope>NUCLEOTIDE SEQUENCE [LARGE SCALE GENOMIC DNA]</scope>
    <source>
        <strain evidence="13 14">Berenice</strain>
    </source>
</reference>
<evidence type="ECO:0008006" key="15">
    <source>
        <dbReference type="Google" id="ProtNLM"/>
    </source>
</evidence>
<evidence type="ECO:0000256" key="6">
    <source>
        <dbReference type="ARBA" id="ARBA00023145"/>
    </source>
</evidence>
<feature type="domain" description="Peptidase C1A papain C-terminal" evidence="11">
    <location>
        <begin position="156"/>
        <end position="368"/>
    </location>
</feature>
<evidence type="ECO:0000313" key="14">
    <source>
        <dbReference type="Proteomes" id="UP000583944"/>
    </source>
</evidence>
<evidence type="ECO:0000256" key="5">
    <source>
        <dbReference type="ARBA" id="ARBA00022807"/>
    </source>
</evidence>
<dbReference type="Proteomes" id="UP000583944">
    <property type="component" value="Unassembled WGS sequence"/>
</dbReference>
<evidence type="ECO:0000256" key="1">
    <source>
        <dbReference type="ARBA" id="ARBA00008455"/>
    </source>
</evidence>
<dbReference type="InterPro" id="IPR025660">
    <property type="entry name" value="Pept_his_AS"/>
</dbReference>
<keyword evidence="8" id="KW-0325">Glycoprotein</keyword>
<dbReference type="SMART" id="SM00645">
    <property type="entry name" value="Pept_C1"/>
    <property type="match status" value="1"/>
</dbReference>